<sequence>MVTGKHTLLAVSGLSPQILTEALYALIMEGRPVDEVHVITTRQGKDAIHAQILASGQGAFFQLLREYGIPEGKIMFPPENIHVLKDAYGFELDDIRTTDDNDLLIEKCMELTWRLTMHPKDTVYFLIAGGRKTMSACLALAAQFYGRPQDRIYHVLVSPDFESSRDFFFPPKEPKDITTRDKNGRMITINTRYATIDLVPMPFVSVRQYLEDKDLREPKAPQDLLDGLICDMPQRLIITIDDMKIDFCKRELDFPPAQMSLYARLASMRKDCSCQGEREVCKECFKKIDELAEDQERLKLFSILKCRSPFVAYAVKQEKGGTGTEIIRSYISKINRKIQKHFGARSSNEIKIHSMKIDGDTRYGLTIRPDRIEVKKGNLTIQAL</sequence>
<dbReference type="NCBIfam" id="TIGR02584">
    <property type="entry name" value="cas_NE0113"/>
    <property type="match status" value="1"/>
</dbReference>
<gene>
    <name evidence="2" type="ORF">ENJ63_02760</name>
</gene>
<dbReference type="CDD" id="cd09741">
    <property type="entry name" value="Csx1_III-U"/>
    <property type="match status" value="1"/>
</dbReference>
<dbReference type="EMBL" id="DRND01000226">
    <property type="protein sequence ID" value="HFC46784.1"/>
    <property type="molecule type" value="Genomic_DNA"/>
</dbReference>
<name>A0A7V2WSL8_9BACT</name>
<dbReference type="InterPro" id="IPR019092">
    <property type="entry name" value="SSO2081-like_dom"/>
</dbReference>
<evidence type="ECO:0000313" key="2">
    <source>
        <dbReference type="EMBL" id="HFC46784.1"/>
    </source>
</evidence>
<evidence type="ECO:0000259" key="1">
    <source>
        <dbReference type="Pfam" id="PF09623"/>
    </source>
</evidence>
<dbReference type="InterPro" id="IPR013413">
    <property type="entry name" value="CRISPR-assoc_prot_NE0113"/>
</dbReference>
<accession>A0A7V2WSL8</accession>
<comment type="caution">
    <text evidence="2">The sequence shown here is derived from an EMBL/GenBank/DDBJ whole genome shotgun (WGS) entry which is preliminary data.</text>
</comment>
<protein>
    <submittedName>
        <fullName evidence="2">TIGR02584 family CRISPR-associated protein</fullName>
    </submittedName>
</protein>
<proteinExistence type="predicted"/>
<dbReference type="Pfam" id="PF09623">
    <property type="entry name" value="Cas_NE0113"/>
    <property type="match status" value="1"/>
</dbReference>
<reference evidence="2" key="1">
    <citation type="journal article" date="2020" name="mSystems">
        <title>Genome- and Community-Level Interaction Insights into Carbon Utilization and Element Cycling Functions of Hydrothermarchaeota in Hydrothermal Sediment.</title>
        <authorList>
            <person name="Zhou Z."/>
            <person name="Liu Y."/>
            <person name="Xu W."/>
            <person name="Pan J."/>
            <person name="Luo Z.H."/>
            <person name="Li M."/>
        </authorList>
    </citation>
    <scope>NUCLEOTIDE SEQUENCE [LARGE SCALE GENOMIC DNA]</scope>
    <source>
        <strain evidence="2">HyVt-503</strain>
    </source>
</reference>
<organism evidence="2">
    <name type="scientific">Dissulfuribacter thermophilus</name>
    <dbReference type="NCBI Taxonomy" id="1156395"/>
    <lineage>
        <taxon>Bacteria</taxon>
        <taxon>Pseudomonadati</taxon>
        <taxon>Thermodesulfobacteriota</taxon>
        <taxon>Dissulfuribacteria</taxon>
        <taxon>Dissulfuribacterales</taxon>
        <taxon>Dissulfuribacteraceae</taxon>
        <taxon>Dissulfuribacter</taxon>
    </lineage>
</organism>
<dbReference type="Proteomes" id="UP000885797">
    <property type="component" value="Unassembled WGS sequence"/>
</dbReference>
<feature type="domain" description="CRISPR system ring nuclease SSO2081-like" evidence="1">
    <location>
        <begin position="15"/>
        <end position="222"/>
    </location>
</feature>
<dbReference type="AlphaFoldDB" id="A0A7V2WSL8"/>